<reference evidence="1" key="1">
    <citation type="submission" date="2021-12" db="EMBL/GenBank/DDBJ databases">
        <title>Novel species in genus Dyadobacter.</title>
        <authorList>
            <person name="Ma C."/>
        </authorList>
    </citation>
    <scope>NUCLEOTIDE SEQUENCE</scope>
    <source>
        <strain evidence="1">LJ419</strain>
    </source>
</reference>
<accession>A0A9X1TD33</accession>
<name>A0A9X1TD33_9BACT</name>
<proteinExistence type="predicted"/>
<dbReference type="RefSeq" id="WP_234652114.1">
    <property type="nucleotide sequence ID" value="NZ_CP094997.1"/>
</dbReference>
<organism evidence="1 2">
    <name type="scientific">Dyadobacter chenwenxiniae</name>
    <dbReference type="NCBI Taxonomy" id="2906456"/>
    <lineage>
        <taxon>Bacteria</taxon>
        <taxon>Pseudomonadati</taxon>
        <taxon>Bacteroidota</taxon>
        <taxon>Cytophagia</taxon>
        <taxon>Cytophagales</taxon>
        <taxon>Spirosomataceae</taxon>
        <taxon>Dyadobacter</taxon>
    </lineage>
</organism>
<keyword evidence="2" id="KW-1185">Reference proteome</keyword>
<evidence type="ECO:0000313" key="2">
    <source>
        <dbReference type="Proteomes" id="UP001139000"/>
    </source>
</evidence>
<dbReference type="Proteomes" id="UP001139000">
    <property type="component" value="Unassembled WGS sequence"/>
</dbReference>
<comment type="caution">
    <text evidence="1">The sequence shown here is derived from an EMBL/GenBank/DDBJ whole genome shotgun (WGS) entry which is preliminary data.</text>
</comment>
<evidence type="ECO:0000313" key="1">
    <source>
        <dbReference type="EMBL" id="MCF0059875.1"/>
    </source>
</evidence>
<protein>
    <submittedName>
        <fullName evidence="1">Helix-turn-helix domain-containing protein</fullName>
    </submittedName>
</protein>
<sequence length="153" mass="17004">MEEEGIKGRFSEEIQELGVSKNAIASQIGFSSQTFTNVTSGRNMPGALLLSRIHKFYPTFDISYVITGIRSNDDSEEVKKLKEDLDLQRAIVRKFAMPGKSKGATIICPGNRTRDTRRKMFKDMKAATIVPVPGRVPNAIINPNWFTGLIGLN</sequence>
<dbReference type="AlphaFoldDB" id="A0A9X1TD33"/>
<dbReference type="EMBL" id="JAJTTC010000001">
    <property type="protein sequence ID" value="MCF0059875.1"/>
    <property type="molecule type" value="Genomic_DNA"/>
</dbReference>
<gene>
    <name evidence="1" type="ORF">LXM26_00110</name>
</gene>